<dbReference type="Pfam" id="PF01047">
    <property type="entry name" value="MarR"/>
    <property type="match status" value="1"/>
</dbReference>
<proteinExistence type="predicted"/>
<protein>
    <submittedName>
        <fullName evidence="2">MarR family transcriptional regulator</fullName>
    </submittedName>
</protein>
<name>A0A6L9S3Q6_9ACTN</name>
<dbReference type="SUPFAM" id="SSF46785">
    <property type="entry name" value="Winged helix' DNA-binding domain"/>
    <property type="match status" value="1"/>
</dbReference>
<evidence type="ECO:0000313" key="3">
    <source>
        <dbReference type="Proteomes" id="UP000475214"/>
    </source>
</evidence>
<keyword evidence="3" id="KW-1185">Reference proteome</keyword>
<dbReference type="RefSeq" id="WP_163733974.1">
    <property type="nucleotide sequence ID" value="NZ_JAAGOA010000003.1"/>
</dbReference>
<dbReference type="InterPro" id="IPR036388">
    <property type="entry name" value="WH-like_DNA-bd_sf"/>
</dbReference>
<organism evidence="2 3">
    <name type="scientific">Phytoactinopolyspora halotolerans</name>
    <dbReference type="NCBI Taxonomy" id="1981512"/>
    <lineage>
        <taxon>Bacteria</taxon>
        <taxon>Bacillati</taxon>
        <taxon>Actinomycetota</taxon>
        <taxon>Actinomycetes</taxon>
        <taxon>Jiangellales</taxon>
        <taxon>Jiangellaceae</taxon>
        <taxon>Phytoactinopolyspora</taxon>
    </lineage>
</organism>
<dbReference type="AlphaFoldDB" id="A0A6L9S3Q6"/>
<dbReference type="GO" id="GO:0003700">
    <property type="term" value="F:DNA-binding transcription factor activity"/>
    <property type="evidence" value="ECO:0007669"/>
    <property type="project" value="InterPro"/>
</dbReference>
<gene>
    <name evidence="2" type="ORF">G1H10_05755</name>
</gene>
<dbReference type="SMART" id="SM00347">
    <property type="entry name" value="HTH_MARR"/>
    <property type="match status" value="1"/>
</dbReference>
<dbReference type="Gene3D" id="1.10.10.10">
    <property type="entry name" value="Winged helix-like DNA-binding domain superfamily/Winged helix DNA-binding domain"/>
    <property type="match status" value="1"/>
</dbReference>
<dbReference type="PROSITE" id="PS50995">
    <property type="entry name" value="HTH_MARR_2"/>
    <property type="match status" value="1"/>
</dbReference>
<comment type="caution">
    <text evidence="2">The sequence shown here is derived from an EMBL/GenBank/DDBJ whole genome shotgun (WGS) entry which is preliminary data.</text>
</comment>
<evidence type="ECO:0000313" key="2">
    <source>
        <dbReference type="EMBL" id="NED99668.1"/>
    </source>
</evidence>
<dbReference type="Proteomes" id="UP000475214">
    <property type="component" value="Unassembled WGS sequence"/>
</dbReference>
<dbReference type="PANTHER" id="PTHR33164">
    <property type="entry name" value="TRANSCRIPTIONAL REGULATOR, MARR FAMILY"/>
    <property type="match status" value="1"/>
</dbReference>
<accession>A0A6L9S3Q6</accession>
<feature type="domain" description="HTH marR-type" evidence="1">
    <location>
        <begin position="15"/>
        <end position="151"/>
    </location>
</feature>
<dbReference type="PANTHER" id="PTHR33164:SF106">
    <property type="entry name" value="TRANSCRIPTIONAL REGULATORY PROTEIN"/>
    <property type="match status" value="1"/>
</dbReference>
<dbReference type="EMBL" id="JAAGOA010000003">
    <property type="protein sequence ID" value="NED99668.1"/>
    <property type="molecule type" value="Genomic_DNA"/>
</dbReference>
<dbReference type="InterPro" id="IPR039422">
    <property type="entry name" value="MarR/SlyA-like"/>
</dbReference>
<evidence type="ECO:0000259" key="1">
    <source>
        <dbReference type="PROSITE" id="PS50995"/>
    </source>
</evidence>
<dbReference type="InterPro" id="IPR000835">
    <property type="entry name" value="HTH_MarR-typ"/>
</dbReference>
<reference evidence="2 3" key="1">
    <citation type="submission" date="2020-02" db="EMBL/GenBank/DDBJ databases">
        <authorList>
            <person name="Li X.-J."/>
            <person name="Han X.-M."/>
        </authorList>
    </citation>
    <scope>NUCLEOTIDE SEQUENCE [LARGE SCALE GENOMIC DNA]</scope>
    <source>
        <strain evidence="2 3">CCTCC AB 2017055</strain>
    </source>
</reference>
<dbReference type="GO" id="GO:0006950">
    <property type="term" value="P:response to stress"/>
    <property type="evidence" value="ECO:0007669"/>
    <property type="project" value="TreeGrafter"/>
</dbReference>
<sequence>MSSVASSNADERRRRRRLAGTVKDALRELNLQLSLLNHHIGGRVALRGVDFDCLDMIGQHGPLSPSALAHRAGLHPATITGIVDRLEKGGWVTRERHPTDRRAVVIRAIPGRNAELFRLYAGMNASLDALCAEYGDDQLEVIADFLRRTTEAGRAAADDLADG</sequence>
<dbReference type="InterPro" id="IPR036390">
    <property type="entry name" value="WH_DNA-bd_sf"/>
</dbReference>